<dbReference type="EMBL" id="GQ403788">
    <property type="protein sequence ID" value="ADD25731.1"/>
    <property type="molecule type" value="Genomic_DNA"/>
</dbReference>
<proteinExistence type="predicted"/>
<accession>D3W0G5</accession>
<protein>
    <submittedName>
        <fullName evidence="1">Uncharacterized protein</fullName>
    </submittedName>
</protein>
<dbReference type="Proteomes" id="UP000207683">
    <property type="component" value="Segment"/>
</dbReference>
<evidence type="ECO:0000313" key="1">
    <source>
        <dbReference type="EMBL" id="ADD25731.1"/>
    </source>
</evidence>
<evidence type="ECO:0000313" key="2">
    <source>
        <dbReference type="Proteomes" id="UP000207683"/>
    </source>
</evidence>
<dbReference type="GeneID" id="24366535"/>
<sequence>MTIGTGGAYCDTCGRGISNPHRAPRREFDAWLRKHGYTVGKWRVTCPECKAKKKENRK</sequence>
<name>D3W0G5_9CAUD</name>
<reference evidence="1 2" key="1">
    <citation type="journal article" date="2010" name="Appl. Environ. Microbiol.">
        <title>Genome organization and characterization of the virulent lactococcal phage 1358 and its similarities to Listeria phages.</title>
        <authorList>
            <person name="Dupuis M.E."/>
            <person name="Moineau S."/>
        </authorList>
    </citation>
    <scope>NUCLEOTIDE SEQUENCE [LARGE SCALE GENOMIC DNA]</scope>
</reference>
<dbReference type="RefSeq" id="YP_009140421.1">
    <property type="nucleotide sequence ID" value="NC_027120.1"/>
</dbReference>
<dbReference type="KEGG" id="vg:24366535"/>
<organism evidence="1 2">
    <name type="scientific">Lactococcus phage 1358</name>
    <dbReference type="NCBI Taxonomy" id="741942"/>
    <lineage>
        <taxon>Viruses</taxon>
        <taxon>Duplodnaviria</taxon>
        <taxon>Heunggongvirae</taxon>
        <taxon>Uroviricota</taxon>
        <taxon>Caudoviricetes</taxon>
        <taxon>Whiteheadvirus</taxon>
        <taxon>Whiteheadvirus wv1358</taxon>
    </lineage>
</organism>
<keyword evidence="2" id="KW-1185">Reference proteome</keyword>